<keyword evidence="3" id="KW-1185">Reference proteome</keyword>
<evidence type="ECO:0000313" key="3">
    <source>
        <dbReference type="Proteomes" id="UP001487740"/>
    </source>
</evidence>
<dbReference type="EMBL" id="JARAKH010000028">
    <property type="protein sequence ID" value="KAK8388650.1"/>
    <property type="molecule type" value="Genomic_DNA"/>
</dbReference>
<reference evidence="2 3" key="1">
    <citation type="submission" date="2023-03" db="EMBL/GenBank/DDBJ databases">
        <title>High-quality genome of Scylla paramamosain provides insights in environmental adaptation.</title>
        <authorList>
            <person name="Zhang L."/>
        </authorList>
    </citation>
    <scope>NUCLEOTIDE SEQUENCE [LARGE SCALE GENOMIC DNA]</scope>
    <source>
        <strain evidence="2">LZ_2023a</strain>
        <tissue evidence="2">Muscle</tissue>
    </source>
</reference>
<evidence type="ECO:0000256" key="1">
    <source>
        <dbReference type="SAM" id="MobiDB-lite"/>
    </source>
</evidence>
<organism evidence="2 3">
    <name type="scientific">Scylla paramamosain</name>
    <name type="common">Mud crab</name>
    <dbReference type="NCBI Taxonomy" id="85552"/>
    <lineage>
        <taxon>Eukaryota</taxon>
        <taxon>Metazoa</taxon>
        <taxon>Ecdysozoa</taxon>
        <taxon>Arthropoda</taxon>
        <taxon>Crustacea</taxon>
        <taxon>Multicrustacea</taxon>
        <taxon>Malacostraca</taxon>
        <taxon>Eumalacostraca</taxon>
        <taxon>Eucarida</taxon>
        <taxon>Decapoda</taxon>
        <taxon>Pleocyemata</taxon>
        <taxon>Brachyura</taxon>
        <taxon>Eubrachyura</taxon>
        <taxon>Portunoidea</taxon>
        <taxon>Portunidae</taxon>
        <taxon>Portuninae</taxon>
        <taxon>Scylla</taxon>
    </lineage>
</organism>
<dbReference type="AlphaFoldDB" id="A0AAW0TPP4"/>
<evidence type="ECO:0000313" key="2">
    <source>
        <dbReference type="EMBL" id="KAK8388650.1"/>
    </source>
</evidence>
<name>A0AAW0TPP4_SCYPA</name>
<feature type="region of interest" description="Disordered" evidence="1">
    <location>
        <begin position="1"/>
        <end position="77"/>
    </location>
</feature>
<sequence>MDEDEKGMEQALAPIRLRAPYEPSANSTSNSRGPSGPSGPPGGKTNYRVLIAGAQPVREAKNSSTQRVPRNDRGRLPRLHNQVARGDEILPCAVATVTLTSCQ</sequence>
<comment type="caution">
    <text evidence="2">The sequence shown here is derived from an EMBL/GenBank/DDBJ whole genome shotgun (WGS) entry which is preliminary data.</text>
</comment>
<dbReference type="Proteomes" id="UP001487740">
    <property type="component" value="Unassembled WGS sequence"/>
</dbReference>
<protein>
    <submittedName>
        <fullName evidence="2">Uncharacterized protein</fullName>
    </submittedName>
</protein>
<gene>
    <name evidence="2" type="ORF">O3P69_020555</name>
</gene>
<proteinExistence type="predicted"/>
<accession>A0AAW0TPP4</accession>